<dbReference type="SMART" id="SM00389">
    <property type="entry name" value="HOX"/>
    <property type="match status" value="1"/>
</dbReference>
<dbReference type="Gene3D" id="1.10.10.60">
    <property type="entry name" value="Homeodomain-like"/>
    <property type="match status" value="1"/>
</dbReference>
<evidence type="ECO:0000313" key="5">
    <source>
        <dbReference type="EMBL" id="WZN58700.1"/>
    </source>
</evidence>
<dbReference type="AlphaFoldDB" id="A0AAX4NYN5"/>
<dbReference type="Proteomes" id="UP001472866">
    <property type="component" value="Chromosome 01"/>
</dbReference>
<keyword evidence="1 2" id="KW-0539">Nucleus</keyword>
<feature type="compositionally biased region" description="Basic and acidic residues" evidence="3">
    <location>
        <begin position="114"/>
        <end position="126"/>
    </location>
</feature>
<feature type="compositionally biased region" description="Acidic residues" evidence="3">
    <location>
        <begin position="159"/>
        <end position="169"/>
    </location>
</feature>
<proteinExistence type="predicted"/>
<dbReference type="Pfam" id="PF00046">
    <property type="entry name" value="Homeodomain"/>
    <property type="match status" value="1"/>
</dbReference>
<comment type="subcellular location">
    <subcellularLocation>
        <location evidence="1 2">Nucleus</location>
    </subcellularLocation>
</comment>
<organism evidence="5 6">
    <name type="scientific">Chloropicon roscoffensis</name>
    <dbReference type="NCBI Taxonomy" id="1461544"/>
    <lineage>
        <taxon>Eukaryota</taxon>
        <taxon>Viridiplantae</taxon>
        <taxon>Chlorophyta</taxon>
        <taxon>Chloropicophyceae</taxon>
        <taxon>Chloropicales</taxon>
        <taxon>Chloropicaceae</taxon>
        <taxon>Chloropicon</taxon>
    </lineage>
</organism>
<feature type="compositionally biased region" description="Low complexity" evidence="3">
    <location>
        <begin position="341"/>
        <end position="351"/>
    </location>
</feature>
<feature type="compositionally biased region" description="Basic and acidic residues" evidence="3">
    <location>
        <begin position="651"/>
        <end position="661"/>
    </location>
</feature>
<dbReference type="GO" id="GO:0003677">
    <property type="term" value="F:DNA binding"/>
    <property type="evidence" value="ECO:0007669"/>
    <property type="project" value="UniProtKB-UniRule"/>
</dbReference>
<evidence type="ECO:0000313" key="6">
    <source>
        <dbReference type="Proteomes" id="UP001472866"/>
    </source>
</evidence>
<feature type="DNA-binding region" description="Homeobox" evidence="1">
    <location>
        <begin position="261"/>
        <end position="303"/>
    </location>
</feature>
<feature type="compositionally biased region" description="Gly residues" evidence="3">
    <location>
        <begin position="727"/>
        <end position="738"/>
    </location>
</feature>
<feature type="region of interest" description="Disordered" evidence="3">
    <location>
        <begin position="498"/>
        <end position="565"/>
    </location>
</feature>
<sequence length="738" mass="82086">MVPDQPEREGRLHDQLLELESIRSAGLLTAAEHKSKREAVISRWEESQARLETTLAENKALLHALRATVKHGSDLLSKKQMAGVRQAYLELTGLSSLPSAVPKLSREGPSGTKRRAEDALDIDRETWGSLPDEPLDDLEDRGAPALAPATPGEVPPAPTEEEEPQEPEEEARRRGTEAMSNLTEISTSIIAKAKGHLEVEGKLSFRPNGPRLALYFDPIPPIGRSARFAGSGAKRLSARQAERQELNKLLSRVREEAGLEAAFLMDSYPSEEQYQRLATNLVLSVIQVREWFCNRRKWGRASPSSPASGPGWEAKATAAGAVGSPKAGTSGPRDLGGVSDAPAPAVFPAAGPKKRRRRGTEAMRNLTEISTSIIAKAKGHLEVEGKLSFRPNGPRLALYFDPIPPIGRSALESARFAGSGAKRLSAQQAERQELNKLLSRVREEERNRRKEEIEGRKRKIEELKRQRQAEREAERALKMQLKLEAKEKRELERQRKMQEKLERERELQELKRKREEERAKARIEKQLMREELKRKREEEEEKQKRKREMEEERQLHIERKQAEEEATRVAKLAKLATEQVMGNEALMSGFDDPEVMQAVAEIAKDPAAIKKYKGNVKVMQFYQSMAGTVAKRFEHLAEEEEKAKGAGGRGNDSRQLKLKLDQKRRKQLVPKLSQAGPSGTKRRAEDALDSDRETWGSLPGEPLDDLEDRGAPALAPATPDGVPPAPGGGRAAGARGGG</sequence>
<feature type="compositionally biased region" description="Low complexity" evidence="3">
    <location>
        <begin position="301"/>
        <end position="311"/>
    </location>
</feature>
<feature type="region of interest" description="Disordered" evidence="3">
    <location>
        <begin position="299"/>
        <end position="361"/>
    </location>
</feature>
<keyword evidence="1 2" id="KW-0238">DNA-binding</keyword>
<evidence type="ECO:0000256" key="1">
    <source>
        <dbReference type="PROSITE-ProRule" id="PRU00108"/>
    </source>
</evidence>
<dbReference type="InterPro" id="IPR001356">
    <property type="entry name" value="HD"/>
</dbReference>
<dbReference type="InterPro" id="IPR009057">
    <property type="entry name" value="Homeodomain-like_sf"/>
</dbReference>
<accession>A0AAX4NYN5</accession>
<feature type="region of interest" description="Disordered" evidence="3">
    <location>
        <begin position="99"/>
        <end position="178"/>
    </location>
</feature>
<gene>
    <name evidence="5" type="ORF">HKI87_01g02240</name>
</gene>
<reference evidence="5 6" key="1">
    <citation type="submission" date="2024-03" db="EMBL/GenBank/DDBJ databases">
        <title>Complete genome sequence of the green alga Chloropicon roscoffensis RCC1871.</title>
        <authorList>
            <person name="Lemieux C."/>
            <person name="Pombert J.-F."/>
            <person name="Otis C."/>
            <person name="Turmel M."/>
        </authorList>
    </citation>
    <scope>NUCLEOTIDE SEQUENCE [LARGE SCALE GENOMIC DNA]</scope>
    <source>
        <strain evidence="5 6">RCC1871</strain>
    </source>
</reference>
<dbReference type="EMBL" id="CP151501">
    <property type="protein sequence ID" value="WZN58700.1"/>
    <property type="molecule type" value="Genomic_DNA"/>
</dbReference>
<evidence type="ECO:0000256" key="2">
    <source>
        <dbReference type="RuleBase" id="RU000682"/>
    </source>
</evidence>
<dbReference type="SUPFAM" id="SSF46689">
    <property type="entry name" value="Homeodomain-like"/>
    <property type="match status" value="1"/>
</dbReference>
<protein>
    <recommendedName>
        <fullName evidence="4">Homeobox domain-containing protein</fullName>
    </recommendedName>
</protein>
<dbReference type="CDD" id="cd00086">
    <property type="entry name" value="homeodomain"/>
    <property type="match status" value="1"/>
</dbReference>
<feature type="compositionally biased region" description="Basic and acidic residues" evidence="3">
    <location>
        <begin position="682"/>
        <end position="694"/>
    </location>
</feature>
<dbReference type="PROSITE" id="PS50071">
    <property type="entry name" value="HOMEOBOX_2"/>
    <property type="match status" value="1"/>
</dbReference>
<evidence type="ECO:0000256" key="3">
    <source>
        <dbReference type="SAM" id="MobiDB-lite"/>
    </source>
</evidence>
<feature type="region of interest" description="Disordered" evidence="3">
    <location>
        <begin position="639"/>
        <end position="738"/>
    </location>
</feature>
<keyword evidence="6" id="KW-1185">Reference proteome</keyword>
<dbReference type="GO" id="GO:0005634">
    <property type="term" value="C:nucleus"/>
    <property type="evidence" value="ECO:0007669"/>
    <property type="project" value="UniProtKB-SubCell"/>
</dbReference>
<dbReference type="Gene3D" id="1.10.260.100">
    <property type="match status" value="1"/>
</dbReference>
<keyword evidence="1 2" id="KW-0371">Homeobox</keyword>
<evidence type="ECO:0000259" key="4">
    <source>
        <dbReference type="PROSITE" id="PS50071"/>
    </source>
</evidence>
<name>A0AAX4NYN5_9CHLO</name>
<feature type="domain" description="Homeobox" evidence="4">
    <location>
        <begin position="259"/>
        <end position="302"/>
    </location>
</feature>